<proteinExistence type="predicted"/>
<gene>
    <name evidence="1" type="ORF">ACFS6J_07340</name>
</gene>
<organism evidence="1 2">
    <name type="scientific">Olivibacter jilunii</name>
    <dbReference type="NCBI Taxonomy" id="985016"/>
    <lineage>
        <taxon>Bacteria</taxon>
        <taxon>Pseudomonadati</taxon>
        <taxon>Bacteroidota</taxon>
        <taxon>Sphingobacteriia</taxon>
        <taxon>Sphingobacteriales</taxon>
        <taxon>Sphingobacteriaceae</taxon>
        <taxon>Olivibacter</taxon>
    </lineage>
</organism>
<comment type="caution">
    <text evidence="1">The sequence shown here is derived from an EMBL/GenBank/DDBJ whole genome shotgun (WGS) entry which is preliminary data.</text>
</comment>
<keyword evidence="2" id="KW-1185">Reference proteome</keyword>
<sequence>MLWQGLNPITYRSIYESGNKSLSGIVRELGKEAGEIYVRAMLTVGIIELSEFFNIQQNMSEQQVVLTVNLIREKYWMLKPDDFKLCFKRIMMGGFGKVYGRLDGNVIMLWLDQYLDERTLWFEEYNMQDHRKIKDSEITAMEQRERDRSSEACHFSKYASDYITSKTKK</sequence>
<accession>A0ABW6B0K4</accession>
<protein>
    <submittedName>
        <fullName evidence="1">Uncharacterized protein</fullName>
    </submittedName>
</protein>
<dbReference type="EMBL" id="JBHUPA010000002">
    <property type="protein sequence ID" value="MFD2961591.1"/>
    <property type="molecule type" value="Genomic_DNA"/>
</dbReference>
<dbReference type="RefSeq" id="WP_377609801.1">
    <property type="nucleotide sequence ID" value="NZ_JBHUPA010000002.1"/>
</dbReference>
<reference evidence="2" key="1">
    <citation type="journal article" date="2019" name="Int. J. Syst. Evol. Microbiol.">
        <title>The Global Catalogue of Microorganisms (GCM) 10K type strain sequencing project: providing services to taxonomists for standard genome sequencing and annotation.</title>
        <authorList>
            <consortium name="The Broad Institute Genomics Platform"/>
            <consortium name="The Broad Institute Genome Sequencing Center for Infectious Disease"/>
            <person name="Wu L."/>
            <person name="Ma J."/>
        </authorList>
    </citation>
    <scope>NUCLEOTIDE SEQUENCE [LARGE SCALE GENOMIC DNA]</scope>
    <source>
        <strain evidence="2">KCTC 23098</strain>
    </source>
</reference>
<evidence type="ECO:0000313" key="1">
    <source>
        <dbReference type="EMBL" id="MFD2961591.1"/>
    </source>
</evidence>
<evidence type="ECO:0000313" key="2">
    <source>
        <dbReference type="Proteomes" id="UP001597560"/>
    </source>
</evidence>
<name>A0ABW6B0K4_9SPHI</name>
<dbReference type="Proteomes" id="UP001597560">
    <property type="component" value="Unassembled WGS sequence"/>
</dbReference>